<comment type="caution">
    <text evidence="9">The sequence shown here is derived from an EMBL/GenBank/DDBJ whole genome shotgun (WGS) entry which is preliminary data.</text>
</comment>
<dbReference type="PANTHER" id="PTHR46565">
    <property type="entry name" value="COLD SHOCK DOMAIN PROTEIN 2"/>
    <property type="match status" value="1"/>
</dbReference>
<accession>A0A256G3G2</accession>
<feature type="domain" description="CSD" evidence="7">
    <location>
        <begin position="1"/>
        <end position="68"/>
    </location>
</feature>
<keyword evidence="5" id="KW-0010">Activator</keyword>
<evidence type="ECO:0000256" key="5">
    <source>
        <dbReference type="ARBA" id="ARBA00023159"/>
    </source>
</evidence>
<dbReference type="SUPFAM" id="SSF50249">
    <property type="entry name" value="Nucleic acid-binding proteins"/>
    <property type="match status" value="1"/>
</dbReference>
<dbReference type="SMART" id="SM00357">
    <property type="entry name" value="CSP"/>
    <property type="match status" value="1"/>
</dbReference>
<dbReference type="AlphaFoldDB" id="A0A256G3G2"/>
<evidence type="ECO:0000313" key="9">
    <source>
        <dbReference type="EMBL" id="OYR21645.1"/>
    </source>
</evidence>
<dbReference type="Gene3D" id="2.40.50.140">
    <property type="entry name" value="Nucleic acid-binding proteins"/>
    <property type="match status" value="1"/>
</dbReference>
<dbReference type="PRINTS" id="PR00050">
    <property type="entry name" value="COLDSHOCK"/>
</dbReference>
<gene>
    <name evidence="9" type="ORF">CEV34_4835</name>
    <name evidence="8" type="ORF">EHE22_03375</name>
</gene>
<dbReference type="InterPro" id="IPR012340">
    <property type="entry name" value="NA-bd_OB-fold"/>
</dbReference>
<dbReference type="EMBL" id="PKQI01000001">
    <property type="protein sequence ID" value="NNV19470.1"/>
    <property type="molecule type" value="Genomic_DNA"/>
</dbReference>
<evidence type="ECO:0000256" key="4">
    <source>
        <dbReference type="ARBA" id="ARBA00023125"/>
    </source>
</evidence>
<dbReference type="PIRSF" id="PIRSF002599">
    <property type="entry name" value="Cold_shock_A"/>
    <property type="match status" value="1"/>
</dbReference>
<dbReference type="InterPro" id="IPR002059">
    <property type="entry name" value="CSP_DNA-bd"/>
</dbReference>
<keyword evidence="3" id="KW-0805">Transcription regulation</keyword>
<dbReference type="PROSITE" id="PS51857">
    <property type="entry name" value="CSD_2"/>
    <property type="match status" value="1"/>
</dbReference>
<evidence type="ECO:0000259" key="7">
    <source>
        <dbReference type="PROSITE" id="PS51857"/>
    </source>
</evidence>
<evidence type="ECO:0000256" key="3">
    <source>
        <dbReference type="ARBA" id="ARBA00023015"/>
    </source>
</evidence>
<keyword evidence="4 9" id="KW-0238">DNA-binding</keyword>
<dbReference type="Proteomes" id="UP000216188">
    <property type="component" value="Unassembled WGS sequence"/>
</dbReference>
<keyword evidence="6" id="KW-0804">Transcription</keyword>
<dbReference type="RefSeq" id="WP_007878803.1">
    <property type="nucleotide sequence ID" value="NZ_JBHEEM010000002.1"/>
</dbReference>
<reference evidence="9 10" key="1">
    <citation type="submission" date="2017-07" db="EMBL/GenBank/DDBJ databases">
        <title>Phylogenetic study on the rhizospheric bacterium Ochrobactrum sp. A44.</title>
        <authorList>
            <person name="Krzyzanowska D.M."/>
            <person name="Ossowicki A."/>
            <person name="Rajewska M."/>
            <person name="Maciag T."/>
            <person name="Kaczynski Z."/>
            <person name="Czerwicka M."/>
            <person name="Jafra S."/>
        </authorList>
    </citation>
    <scope>NUCLEOTIDE SEQUENCE [LARGE SCALE GENOMIC DNA]</scope>
    <source>
        <strain evidence="9 10">CCUG 30717</strain>
    </source>
</reference>
<reference evidence="8 11" key="2">
    <citation type="submission" date="2018-11" db="EMBL/GenBank/DDBJ databases">
        <title>Genome sequencing and analysis.</title>
        <authorList>
            <person name="Huang Y.-T."/>
        </authorList>
    </citation>
    <scope>NUCLEOTIDE SEQUENCE [LARGE SCALE GENOMIC DNA]</scope>
    <source>
        <strain evidence="8 11">SHIN</strain>
    </source>
</reference>
<comment type="subcellular location">
    <subcellularLocation>
        <location evidence="1">Cytoplasm</location>
    </subcellularLocation>
</comment>
<dbReference type="PANTHER" id="PTHR46565:SF20">
    <property type="entry name" value="COLD SHOCK DOMAIN-CONTAINING PROTEIN 4"/>
    <property type="match status" value="1"/>
</dbReference>
<dbReference type="GO" id="GO:0005829">
    <property type="term" value="C:cytosol"/>
    <property type="evidence" value="ECO:0007669"/>
    <property type="project" value="UniProtKB-ARBA"/>
</dbReference>
<sequence length="69" mass="7526">MSTGTVKWFDSTKGFGFIQPDNGGLHAFVHISAVERAGMRELIEGQKIGYDLERDNKSGRMSAGNLQPA</sequence>
<dbReference type="CDD" id="cd04458">
    <property type="entry name" value="CSP_CDS"/>
    <property type="match status" value="1"/>
</dbReference>
<dbReference type="InterPro" id="IPR012156">
    <property type="entry name" value="Cold_shock_CspA"/>
</dbReference>
<organism evidence="9 10">
    <name type="scientific">Brucella pseudogrignonensis</name>
    <dbReference type="NCBI Taxonomy" id="419475"/>
    <lineage>
        <taxon>Bacteria</taxon>
        <taxon>Pseudomonadati</taxon>
        <taxon>Pseudomonadota</taxon>
        <taxon>Alphaproteobacteria</taxon>
        <taxon>Hyphomicrobiales</taxon>
        <taxon>Brucellaceae</taxon>
        <taxon>Brucella/Ochrobactrum group</taxon>
        <taxon>Brucella</taxon>
    </lineage>
</organism>
<evidence type="ECO:0000313" key="10">
    <source>
        <dbReference type="Proteomes" id="UP000216188"/>
    </source>
</evidence>
<dbReference type="GO" id="GO:0003677">
    <property type="term" value="F:DNA binding"/>
    <property type="evidence" value="ECO:0007669"/>
    <property type="project" value="UniProtKB-KW"/>
</dbReference>
<dbReference type="Pfam" id="PF00313">
    <property type="entry name" value="CSD"/>
    <property type="match status" value="1"/>
</dbReference>
<evidence type="ECO:0000256" key="1">
    <source>
        <dbReference type="ARBA" id="ARBA00004496"/>
    </source>
</evidence>
<evidence type="ECO:0000313" key="11">
    <source>
        <dbReference type="Proteomes" id="UP000526233"/>
    </source>
</evidence>
<dbReference type="InterPro" id="IPR011129">
    <property type="entry name" value="CSD"/>
</dbReference>
<name>A0A256G3G2_9HYPH</name>
<protein>
    <submittedName>
        <fullName evidence="9">Cold-shock DNA-binding domain protein</fullName>
    </submittedName>
    <submittedName>
        <fullName evidence="8">Cold-shock protein</fullName>
    </submittedName>
</protein>
<dbReference type="Proteomes" id="UP000526233">
    <property type="component" value="Unassembled WGS sequence"/>
</dbReference>
<dbReference type="EMBL" id="NNRM01000047">
    <property type="protein sequence ID" value="OYR21645.1"/>
    <property type="molecule type" value="Genomic_DNA"/>
</dbReference>
<proteinExistence type="predicted"/>
<evidence type="ECO:0000256" key="2">
    <source>
        <dbReference type="ARBA" id="ARBA00022490"/>
    </source>
</evidence>
<evidence type="ECO:0000313" key="8">
    <source>
        <dbReference type="EMBL" id="NNV19470.1"/>
    </source>
</evidence>
<keyword evidence="2" id="KW-0963">Cytoplasm</keyword>
<evidence type="ECO:0000256" key="6">
    <source>
        <dbReference type="ARBA" id="ARBA00023163"/>
    </source>
</evidence>
<keyword evidence="10" id="KW-1185">Reference proteome</keyword>